<dbReference type="EMBL" id="CZDF01000158">
    <property type="protein sequence ID" value="CUR33766.1"/>
    <property type="molecule type" value="Genomic_DNA"/>
</dbReference>
<proteinExistence type="predicted"/>
<keyword evidence="5" id="KW-0949">S-adenosyl-L-methionine</keyword>
<dbReference type="InterPro" id="IPR036804">
    <property type="entry name" value="CheR_N_sf"/>
</dbReference>
<dbReference type="PRINTS" id="PR00996">
    <property type="entry name" value="CHERMTFRASE"/>
</dbReference>
<dbReference type="InterPro" id="IPR022641">
    <property type="entry name" value="CheR_N"/>
</dbReference>
<dbReference type="OrthoDB" id="9799157at2"/>
<gene>
    <name evidence="7" type="primary">cheR</name>
    <name evidence="7" type="ORF">PL9214520305</name>
</gene>
<evidence type="ECO:0000256" key="3">
    <source>
        <dbReference type="ARBA" id="ARBA00022603"/>
    </source>
</evidence>
<evidence type="ECO:0000259" key="6">
    <source>
        <dbReference type="PROSITE" id="PS50123"/>
    </source>
</evidence>
<feature type="domain" description="CheR-type methyltransferase" evidence="6">
    <location>
        <begin position="3"/>
        <end position="284"/>
    </location>
</feature>
<dbReference type="STRING" id="671072.PL9214520305"/>
<dbReference type="Gene3D" id="3.40.50.150">
    <property type="entry name" value="Vaccinia Virus protein VP39"/>
    <property type="match status" value="1"/>
</dbReference>
<evidence type="ECO:0000256" key="4">
    <source>
        <dbReference type="ARBA" id="ARBA00022679"/>
    </source>
</evidence>
<dbReference type="Pfam" id="PF03705">
    <property type="entry name" value="CheR_N"/>
    <property type="match status" value="1"/>
</dbReference>
<protein>
    <recommendedName>
        <fullName evidence="2">protein-glutamate O-methyltransferase</fullName>
        <ecNumber evidence="2">2.1.1.80</ecNumber>
    </recommendedName>
</protein>
<dbReference type="RefSeq" id="WP_072720362.1">
    <property type="nucleotide sequence ID" value="NZ_LN889803.1"/>
</dbReference>
<dbReference type="PANTHER" id="PTHR24422:SF10">
    <property type="entry name" value="CHEMOTAXIS PROTEIN METHYLTRANSFERASE 2"/>
    <property type="match status" value="1"/>
</dbReference>
<dbReference type="EC" id="2.1.1.80" evidence="2"/>
<dbReference type="InterPro" id="IPR050903">
    <property type="entry name" value="Bact_Chemotaxis_MeTrfase"/>
</dbReference>
<dbReference type="InterPro" id="IPR029063">
    <property type="entry name" value="SAM-dependent_MTases_sf"/>
</dbReference>
<accession>A0A1J1LNF0</accession>
<evidence type="ECO:0000256" key="1">
    <source>
        <dbReference type="ARBA" id="ARBA00001541"/>
    </source>
</evidence>
<sequence length="284" mass="33660">MRFSPEPLNLSDNIFIILRDLIHERTGLFYTSSKQNMLADKLSNRVFENGLDSFLDYYYLLKYDPKADEEWQQVINSLSVPETYFWREYDQIKVLTEVLIPQYLEQFYSLSYPCQPLRIWSAACSTGEEPLTIVIALNEAGWFERVPIEIWASDASSKAIDKAKMGLYRQYSFRSFPEALKRKYFTAEADGWRVSPQIHRRVHWSVNNLLKESEIQYLAQAHFVFCRNVFIYFSDTSIRQTVNYFYERMFKPSYLFLSASESLLKLKTNFELEDIEGAFIYVKH</sequence>
<evidence type="ECO:0000256" key="2">
    <source>
        <dbReference type="ARBA" id="ARBA00012534"/>
    </source>
</evidence>
<dbReference type="PANTHER" id="PTHR24422">
    <property type="entry name" value="CHEMOTAXIS PROTEIN METHYLTRANSFERASE"/>
    <property type="match status" value="1"/>
</dbReference>
<dbReference type="SMART" id="SM00138">
    <property type="entry name" value="MeTrc"/>
    <property type="match status" value="1"/>
</dbReference>
<reference evidence="8" key="1">
    <citation type="submission" date="2015-10" db="EMBL/GenBank/DDBJ databases">
        <authorList>
            <person name="Regsiter A."/>
            <person name="william w."/>
        </authorList>
    </citation>
    <scope>NUCLEOTIDE SEQUENCE [LARGE SCALE GENOMIC DNA]</scope>
</reference>
<evidence type="ECO:0000313" key="7">
    <source>
        <dbReference type="EMBL" id="CUR33766.1"/>
    </source>
</evidence>
<dbReference type="InterPro" id="IPR022642">
    <property type="entry name" value="CheR_C"/>
</dbReference>
<evidence type="ECO:0000313" key="8">
    <source>
        <dbReference type="Proteomes" id="UP000184315"/>
    </source>
</evidence>
<dbReference type="AlphaFoldDB" id="A0A1J1LNF0"/>
<keyword evidence="4 7" id="KW-0808">Transferase</keyword>
<evidence type="ECO:0000256" key="5">
    <source>
        <dbReference type="ARBA" id="ARBA00022691"/>
    </source>
</evidence>
<dbReference type="SUPFAM" id="SSF47757">
    <property type="entry name" value="Chemotaxis receptor methyltransferase CheR, N-terminal domain"/>
    <property type="match status" value="1"/>
</dbReference>
<dbReference type="PROSITE" id="PS50123">
    <property type="entry name" value="CHER"/>
    <property type="match status" value="1"/>
</dbReference>
<dbReference type="Gene3D" id="1.10.155.10">
    <property type="entry name" value="Chemotaxis receptor methyltransferase CheR, N-terminal domain"/>
    <property type="match status" value="1"/>
</dbReference>
<keyword evidence="3 7" id="KW-0489">Methyltransferase</keyword>
<dbReference type="GO" id="GO:0032259">
    <property type="term" value="P:methylation"/>
    <property type="evidence" value="ECO:0007669"/>
    <property type="project" value="UniProtKB-KW"/>
</dbReference>
<dbReference type="SUPFAM" id="SSF53335">
    <property type="entry name" value="S-adenosyl-L-methionine-dependent methyltransferases"/>
    <property type="match status" value="1"/>
</dbReference>
<organism evidence="7 8">
    <name type="scientific">Planktothrix tepida PCC 9214</name>
    <dbReference type="NCBI Taxonomy" id="671072"/>
    <lineage>
        <taxon>Bacteria</taxon>
        <taxon>Bacillati</taxon>
        <taxon>Cyanobacteriota</taxon>
        <taxon>Cyanophyceae</taxon>
        <taxon>Oscillatoriophycideae</taxon>
        <taxon>Oscillatoriales</taxon>
        <taxon>Microcoleaceae</taxon>
        <taxon>Planktothrix</taxon>
    </lineage>
</organism>
<keyword evidence="8" id="KW-1185">Reference proteome</keyword>
<dbReference type="Proteomes" id="UP000184315">
    <property type="component" value="Unassembled WGS sequence"/>
</dbReference>
<dbReference type="GO" id="GO:0008983">
    <property type="term" value="F:protein-glutamate O-methyltransferase activity"/>
    <property type="evidence" value="ECO:0007669"/>
    <property type="project" value="UniProtKB-EC"/>
</dbReference>
<dbReference type="InterPro" id="IPR000780">
    <property type="entry name" value="CheR_MeTrfase"/>
</dbReference>
<dbReference type="Pfam" id="PF01739">
    <property type="entry name" value="CheR"/>
    <property type="match status" value="1"/>
</dbReference>
<name>A0A1J1LNF0_9CYAN</name>
<comment type="catalytic activity">
    <reaction evidence="1">
        <text>L-glutamyl-[protein] + S-adenosyl-L-methionine = [protein]-L-glutamate 5-O-methyl ester + S-adenosyl-L-homocysteine</text>
        <dbReference type="Rhea" id="RHEA:24452"/>
        <dbReference type="Rhea" id="RHEA-COMP:10208"/>
        <dbReference type="Rhea" id="RHEA-COMP:10311"/>
        <dbReference type="ChEBI" id="CHEBI:29973"/>
        <dbReference type="ChEBI" id="CHEBI:57856"/>
        <dbReference type="ChEBI" id="CHEBI:59789"/>
        <dbReference type="ChEBI" id="CHEBI:82795"/>
        <dbReference type="EC" id="2.1.1.80"/>
    </reaction>
</comment>